<dbReference type="KEGG" id="pmr:PMI1123"/>
<dbReference type="EMBL" id="AM942759">
    <property type="protein sequence ID" value="CAR42423.1"/>
    <property type="molecule type" value="Genomic_DNA"/>
</dbReference>
<sequence length="60" mass="6913">MEFFSYIFNQFTKIVNGENLTFITKDSLFAGPSGKFAHFESTWEVMNDGTLRLTTMIPKL</sequence>
<evidence type="ECO:0000313" key="1">
    <source>
        <dbReference type="EMBL" id="CAR42423.1"/>
    </source>
</evidence>
<organism evidence="1 2">
    <name type="scientific">Proteus mirabilis (strain HI4320)</name>
    <dbReference type="NCBI Taxonomy" id="529507"/>
    <lineage>
        <taxon>Bacteria</taxon>
        <taxon>Pseudomonadati</taxon>
        <taxon>Pseudomonadota</taxon>
        <taxon>Gammaproteobacteria</taxon>
        <taxon>Enterobacterales</taxon>
        <taxon>Morganellaceae</taxon>
        <taxon>Proteus</taxon>
    </lineage>
</organism>
<reference evidence="1 2" key="1">
    <citation type="journal article" date="2008" name="J. Bacteriol.">
        <title>Complete genome sequence of uropathogenic Proteus mirabilis, a master of both adherence and motility.</title>
        <authorList>
            <person name="Pearson M.M."/>
            <person name="Sebaihia M."/>
            <person name="Churcher C."/>
            <person name="Quail M.A."/>
            <person name="Seshasayee A.S."/>
            <person name="Luscombe N.M."/>
            <person name="Abdellah Z."/>
            <person name="Arrosmith C."/>
            <person name="Atkin B."/>
            <person name="Chillingworth T."/>
            <person name="Hauser H."/>
            <person name="Jagels K."/>
            <person name="Moule S."/>
            <person name="Mungall K."/>
            <person name="Norbertczak H."/>
            <person name="Rabbinowitsch E."/>
            <person name="Walker D."/>
            <person name="Whithead S."/>
            <person name="Thomson N.R."/>
            <person name="Rather P.N."/>
            <person name="Parkhill J."/>
            <person name="Mobley H.L."/>
        </authorList>
    </citation>
    <scope>NUCLEOTIDE SEQUENCE [LARGE SCALE GENOMIC DNA]</scope>
    <source>
        <strain evidence="1 2">HI4320</strain>
    </source>
</reference>
<keyword evidence="2" id="KW-1185">Reference proteome</keyword>
<name>B4ETQ5_PROMH</name>
<accession>B4ETQ5</accession>
<gene>
    <name evidence="1" type="ordered locus">PMI1123</name>
</gene>
<proteinExistence type="predicted"/>
<dbReference type="EnsemblBacteria" id="CAR42423">
    <property type="protein sequence ID" value="CAR42423"/>
    <property type="gene ID" value="PMI1123"/>
</dbReference>
<dbReference type="HOGENOM" id="CLU_2938023_0_0_6"/>
<evidence type="ECO:0000313" key="2">
    <source>
        <dbReference type="Proteomes" id="UP000008319"/>
    </source>
</evidence>
<protein>
    <submittedName>
        <fullName evidence="1">Uncharacterized protein</fullName>
    </submittedName>
</protein>
<dbReference type="Proteomes" id="UP000008319">
    <property type="component" value="Chromosome"/>
</dbReference>
<dbReference type="AlphaFoldDB" id="B4ETQ5"/>